<protein>
    <recommendedName>
        <fullName evidence="3">F-box domain-containing protein</fullName>
    </recommendedName>
</protein>
<sequence>MDRPRIIPALPDIVLRKIFGLIERFGYGELVRLEIVCKRWSRLIQAILRRDVSELVIEQSLDNCAFALQQIPFRRLSVRTPRTHDELIDFLSGILRRSRLSLTKLTCDFRTLATIDETNCRREMNRKYFSNVEELWLLVAGDSTDLCERFARVQADLFTNLSHVTLQLHVNDMESDRMPRLLKGFIDRFAEVEVHLELHADRASTIFKNIERFSHRSFKKVKLICTDMNVSQMSLARLSEAIAGVGLIIENLTVRDWSLTCEAHTRIVSYPMNTFRISSCEIANVDALVSALRLTFLNYPFSKQPRKKVTRAQTATDIGSQIEDSAKPQPPRVPIQHLELAGQCRLMGLEYLGTKAHEEFEYRLKSTIPSLSLNCDDIYYDD</sequence>
<proteinExistence type="predicted"/>
<keyword evidence="2" id="KW-1185">Reference proteome</keyword>
<reference evidence="1" key="1">
    <citation type="submission" date="2023-06" db="EMBL/GenBank/DDBJ databases">
        <title>Genomic analysis of the entomopathogenic nematode Steinernema hermaphroditum.</title>
        <authorList>
            <person name="Schwarz E.M."/>
            <person name="Heppert J.K."/>
            <person name="Baniya A."/>
            <person name="Schwartz H.T."/>
            <person name="Tan C.-H."/>
            <person name="Antoshechkin I."/>
            <person name="Sternberg P.W."/>
            <person name="Goodrich-Blair H."/>
            <person name="Dillman A.R."/>
        </authorList>
    </citation>
    <scope>NUCLEOTIDE SEQUENCE</scope>
    <source>
        <strain evidence="1">PS9179</strain>
        <tissue evidence="1">Whole animal</tissue>
    </source>
</reference>
<evidence type="ECO:0008006" key="3">
    <source>
        <dbReference type="Google" id="ProtNLM"/>
    </source>
</evidence>
<gene>
    <name evidence="1" type="ORF">QR680_012073</name>
</gene>
<evidence type="ECO:0000313" key="1">
    <source>
        <dbReference type="EMBL" id="KAK0415704.1"/>
    </source>
</evidence>
<dbReference type="EMBL" id="JAUCMV010000002">
    <property type="protein sequence ID" value="KAK0415704.1"/>
    <property type="molecule type" value="Genomic_DNA"/>
</dbReference>
<evidence type="ECO:0000313" key="2">
    <source>
        <dbReference type="Proteomes" id="UP001175271"/>
    </source>
</evidence>
<name>A0AA39I3I0_9BILA</name>
<dbReference type="AlphaFoldDB" id="A0AA39I3I0"/>
<comment type="caution">
    <text evidence="1">The sequence shown here is derived from an EMBL/GenBank/DDBJ whole genome shotgun (WGS) entry which is preliminary data.</text>
</comment>
<organism evidence="1 2">
    <name type="scientific">Steinernema hermaphroditum</name>
    <dbReference type="NCBI Taxonomy" id="289476"/>
    <lineage>
        <taxon>Eukaryota</taxon>
        <taxon>Metazoa</taxon>
        <taxon>Ecdysozoa</taxon>
        <taxon>Nematoda</taxon>
        <taxon>Chromadorea</taxon>
        <taxon>Rhabditida</taxon>
        <taxon>Tylenchina</taxon>
        <taxon>Panagrolaimomorpha</taxon>
        <taxon>Strongyloidoidea</taxon>
        <taxon>Steinernematidae</taxon>
        <taxon>Steinernema</taxon>
    </lineage>
</organism>
<dbReference type="Proteomes" id="UP001175271">
    <property type="component" value="Unassembled WGS sequence"/>
</dbReference>
<accession>A0AA39I3I0</accession>